<dbReference type="PANTHER" id="PTHR20922">
    <property type="entry name" value="DNL-TYPE ZINC FINGER PROTEIN"/>
    <property type="match status" value="1"/>
</dbReference>
<keyword evidence="3" id="KW-0862">Zinc</keyword>
<dbReference type="eggNOG" id="KOG3277">
    <property type="taxonomic scope" value="Eukaryota"/>
</dbReference>
<dbReference type="Pfam" id="PF05180">
    <property type="entry name" value="zf-DNL"/>
    <property type="match status" value="1"/>
</dbReference>
<dbReference type="GO" id="GO:0050821">
    <property type="term" value="P:protein stabilization"/>
    <property type="evidence" value="ECO:0007669"/>
    <property type="project" value="TreeGrafter"/>
</dbReference>
<dbReference type="InterPro" id="IPR024158">
    <property type="entry name" value="Mt_import_TIM15"/>
</dbReference>
<dbReference type="Proteomes" id="UP000013827">
    <property type="component" value="Unassembled WGS sequence"/>
</dbReference>
<evidence type="ECO:0000256" key="3">
    <source>
        <dbReference type="ARBA" id="ARBA00022833"/>
    </source>
</evidence>
<dbReference type="GO" id="GO:0051087">
    <property type="term" value="F:protein-folding chaperone binding"/>
    <property type="evidence" value="ECO:0007669"/>
    <property type="project" value="TreeGrafter"/>
</dbReference>
<dbReference type="KEGG" id="ehx:EMIHUDRAFT_438389"/>
<dbReference type="PANTHER" id="PTHR20922:SF13">
    <property type="entry name" value="DNL-TYPE ZINC FINGER PROTEIN"/>
    <property type="match status" value="1"/>
</dbReference>
<dbReference type="PROSITE" id="PS51501">
    <property type="entry name" value="ZF_DNL"/>
    <property type="match status" value="1"/>
</dbReference>
<name>A0A0D3IA66_EMIH1</name>
<dbReference type="AlphaFoldDB" id="A0A0D3IA66"/>
<proteinExistence type="predicted"/>
<keyword evidence="6" id="KW-0732">Signal</keyword>
<keyword evidence="9" id="KW-1185">Reference proteome</keyword>
<evidence type="ECO:0000256" key="1">
    <source>
        <dbReference type="ARBA" id="ARBA00022723"/>
    </source>
</evidence>
<evidence type="ECO:0000259" key="7">
    <source>
        <dbReference type="PROSITE" id="PS51501"/>
    </source>
</evidence>
<dbReference type="GeneID" id="17254351"/>
<dbReference type="GO" id="GO:0008270">
    <property type="term" value="F:zinc ion binding"/>
    <property type="evidence" value="ECO:0007669"/>
    <property type="project" value="UniProtKB-KW"/>
</dbReference>
<evidence type="ECO:0000256" key="6">
    <source>
        <dbReference type="SAM" id="SignalP"/>
    </source>
</evidence>
<keyword evidence="2 4" id="KW-0863">Zinc-finger</keyword>
<dbReference type="GO" id="GO:0030150">
    <property type="term" value="P:protein import into mitochondrial matrix"/>
    <property type="evidence" value="ECO:0007669"/>
    <property type="project" value="TreeGrafter"/>
</dbReference>
<dbReference type="InterPro" id="IPR007853">
    <property type="entry name" value="Znf_DNL-typ"/>
</dbReference>
<evidence type="ECO:0000313" key="9">
    <source>
        <dbReference type="Proteomes" id="UP000013827"/>
    </source>
</evidence>
<reference evidence="9" key="1">
    <citation type="journal article" date="2013" name="Nature">
        <title>Pan genome of the phytoplankton Emiliania underpins its global distribution.</title>
        <authorList>
            <person name="Read B.A."/>
            <person name="Kegel J."/>
            <person name="Klute M.J."/>
            <person name="Kuo A."/>
            <person name="Lefebvre S.C."/>
            <person name="Maumus F."/>
            <person name="Mayer C."/>
            <person name="Miller J."/>
            <person name="Monier A."/>
            <person name="Salamov A."/>
            <person name="Young J."/>
            <person name="Aguilar M."/>
            <person name="Claverie J.M."/>
            <person name="Frickenhaus S."/>
            <person name="Gonzalez K."/>
            <person name="Herman E.K."/>
            <person name="Lin Y.C."/>
            <person name="Napier J."/>
            <person name="Ogata H."/>
            <person name="Sarno A.F."/>
            <person name="Shmutz J."/>
            <person name="Schroeder D."/>
            <person name="de Vargas C."/>
            <person name="Verret F."/>
            <person name="von Dassow P."/>
            <person name="Valentin K."/>
            <person name="Van de Peer Y."/>
            <person name="Wheeler G."/>
            <person name="Dacks J.B."/>
            <person name="Delwiche C.F."/>
            <person name="Dyhrman S.T."/>
            <person name="Glockner G."/>
            <person name="John U."/>
            <person name="Richards T."/>
            <person name="Worden A.Z."/>
            <person name="Zhang X."/>
            <person name="Grigoriev I.V."/>
            <person name="Allen A.E."/>
            <person name="Bidle K."/>
            <person name="Borodovsky M."/>
            <person name="Bowler C."/>
            <person name="Brownlee C."/>
            <person name="Cock J.M."/>
            <person name="Elias M."/>
            <person name="Gladyshev V.N."/>
            <person name="Groth M."/>
            <person name="Guda C."/>
            <person name="Hadaegh A."/>
            <person name="Iglesias-Rodriguez M.D."/>
            <person name="Jenkins J."/>
            <person name="Jones B.M."/>
            <person name="Lawson T."/>
            <person name="Leese F."/>
            <person name="Lindquist E."/>
            <person name="Lobanov A."/>
            <person name="Lomsadze A."/>
            <person name="Malik S.B."/>
            <person name="Marsh M.E."/>
            <person name="Mackinder L."/>
            <person name="Mock T."/>
            <person name="Mueller-Roeber B."/>
            <person name="Pagarete A."/>
            <person name="Parker M."/>
            <person name="Probert I."/>
            <person name="Quesneville H."/>
            <person name="Raines C."/>
            <person name="Rensing S.A."/>
            <person name="Riano-Pachon D.M."/>
            <person name="Richier S."/>
            <person name="Rokitta S."/>
            <person name="Shiraiwa Y."/>
            <person name="Soanes D.M."/>
            <person name="van der Giezen M."/>
            <person name="Wahlund T.M."/>
            <person name="Williams B."/>
            <person name="Wilson W."/>
            <person name="Wolfe G."/>
            <person name="Wurch L.L."/>
        </authorList>
    </citation>
    <scope>NUCLEOTIDE SEQUENCE</scope>
</reference>
<dbReference type="GO" id="GO:0005739">
    <property type="term" value="C:mitochondrion"/>
    <property type="evidence" value="ECO:0007669"/>
    <property type="project" value="TreeGrafter"/>
</dbReference>
<feature type="chain" id="PRO_5044216222" description="DNL-type domain-containing protein" evidence="6">
    <location>
        <begin position="23"/>
        <end position="273"/>
    </location>
</feature>
<evidence type="ECO:0000256" key="2">
    <source>
        <dbReference type="ARBA" id="ARBA00022771"/>
    </source>
</evidence>
<reference evidence="8" key="2">
    <citation type="submission" date="2024-10" db="UniProtKB">
        <authorList>
            <consortium name="EnsemblProtists"/>
        </authorList>
    </citation>
    <scope>IDENTIFICATION</scope>
</reference>
<dbReference type="EnsemblProtists" id="EOD08151">
    <property type="protein sequence ID" value="EOD08151"/>
    <property type="gene ID" value="EMIHUDRAFT_438389"/>
</dbReference>
<feature type="domain" description="DNL-type" evidence="7">
    <location>
        <begin position="133"/>
        <end position="228"/>
    </location>
</feature>
<accession>A0A0D3IA66</accession>
<dbReference type="RefSeq" id="XP_005760580.1">
    <property type="nucleotide sequence ID" value="XM_005760523.1"/>
</dbReference>
<keyword evidence="1" id="KW-0479">Metal-binding</keyword>
<dbReference type="HOGENOM" id="CLU_1020963_0_0_1"/>
<evidence type="ECO:0000256" key="5">
    <source>
        <dbReference type="SAM" id="MobiDB-lite"/>
    </source>
</evidence>
<protein>
    <recommendedName>
        <fullName evidence="7">DNL-type domain-containing protein</fullName>
    </recommendedName>
</protein>
<sequence length="273" mass="29368">MAWLIVAIVNLSGFSACPSSQAASLAYRGPGKTARATQPLAQLVHTPGPVDDDEAPDGRILRVSRVADGSGRAIEDTGRSVASVQFMITRAMREELVALGFSSAQVDAMEPSRAGAILAKRTPSKQAQRKPKRKQSRFELQFTCNQCGCRNSHSISHHAYTRGTVIVTCPGCQSSHLIADHLNYIENDFQTLETYMQQRGSPVTRLVTDGRAAAAVTEDAAAEVGARDGDGKEQVVAPLDGISPEQARRIREAVRGRKRRRQCEDGAGDAGGR</sequence>
<feature type="region of interest" description="Disordered" evidence="5">
    <location>
        <begin position="251"/>
        <end position="273"/>
    </location>
</feature>
<evidence type="ECO:0000313" key="8">
    <source>
        <dbReference type="EnsemblProtists" id="EOD08151"/>
    </source>
</evidence>
<evidence type="ECO:0000256" key="4">
    <source>
        <dbReference type="PROSITE-ProRule" id="PRU00834"/>
    </source>
</evidence>
<organism evidence="8 9">
    <name type="scientific">Emiliania huxleyi (strain CCMP1516)</name>
    <dbReference type="NCBI Taxonomy" id="280463"/>
    <lineage>
        <taxon>Eukaryota</taxon>
        <taxon>Haptista</taxon>
        <taxon>Haptophyta</taxon>
        <taxon>Prymnesiophyceae</taxon>
        <taxon>Isochrysidales</taxon>
        <taxon>Noelaerhabdaceae</taxon>
        <taxon>Emiliania</taxon>
    </lineage>
</organism>
<feature type="signal peptide" evidence="6">
    <location>
        <begin position="1"/>
        <end position="22"/>
    </location>
</feature>
<dbReference type="GO" id="GO:0006457">
    <property type="term" value="P:protein folding"/>
    <property type="evidence" value="ECO:0007669"/>
    <property type="project" value="TreeGrafter"/>
</dbReference>
<dbReference type="PaxDb" id="2903-EOD08151"/>